<dbReference type="Gene3D" id="2.40.50.150">
    <property type="match status" value="1"/>
</dbReference>
<evidence type="ECO:0000256" key="9">
    <source>
        <dbReference type="ARBA" id="ARBA00022695"/>
    </source>
</evidence>
<feature type="domain" description="DNA-directed RNA polymerase subunit 2 hybrid-binding" evidence="18">
    <location>
        <begin position="673"/>
        <end position="1035"/>
    </location>
</feature>
<evidence type="ECO:0000256" key="11">
    <source>
        <dbReference type="ARBA" id="ARBA00022771"/>
    </source>
</evidence>
<feature type="domain" description="RNA polymerase Rpb2" evidence="20">
    <location>
        <begin position="185"/>
        <end position="373"/>
    </location>
</feature>
<evidence type="ECO:0000256" key="3">
    <source>
        <dbReference type="ARBA" id="ARBA00006835"/>
    </source>
</evidence>
<dbReference type="Pfam" id="PF04565">
    <property type="entry name" value="RNA_pol_Rpb2_3"/>
    <property type="match status" value="1"/>
</dbReference>
<organism evidence="24 25">
    <name type="scientific">Rhipicephalus sanguineus</name>
    <name type="common">Brown dog tick</name>
    <name type="synonym">Ixodes sanguineus</name>
    <dbReference type="NCBI Taxonomy" id="34632"/>
    <lineage>
        <taxon>Eukaryota</taxon>
        <taxon>Metazoa</taxon>
        <taxon>Ecdysozoa</taxon>
        <taxon>Arthropoda</taxon>
        <taxon>Chelicerata</taxon>
        <taxon>Arachnida</taxon>
        <taxon>Acari</taxon>
        <taxon>Parasitiformes</taxon>
        <taxon>Ixodida</taxon>
        <taxon>Ixodoidea</taxon>
        <taxon>Ixodidae</taxon>
        <taxon>Rhipicephalinae</taxon>
        <taxon>Rhipicephalus</taxon>
        <taxon>Rhipicephalus</taxon>
    </lineage>
</organism>
<dbReference type="Gene3D" id="3.90.1110.10">
    <property type="entry name" value="RNA polymerase Rpb2, domain 2"/>
    <property type="match status" value="1"/>
</dbReference>
<dbReference type="InterPro" id="IPR015712">
    <property type="entry name" value="DNA-dir_RNA_pol_su2"/>
</dbReference>
<dbReference type="GO" id="GO:0003677">
    <property type="term" value="F:DNA binding"/>
    <property type="evidence" value="ECO:0007669"/>
    <property type="project" value="InterPro"/>
</dbReference>
<dbReference type="SUPFAM" id="SSF64484">
    <property type="entry name" value="beta and beta-prime subunits of DNA dependent RNA-polymerase"/>
    <property type="match status" value="1"/>
</dbReference>
<dbReference type="InterPro" id="IPR007645">
    <property type="entry name" value="RNA_pol_Rpb2_3"/>
</dbReference>
<evidence type="ECO:0000256" key="10">
    <source>
        <dbReference type="ARBA" id="ARBA00022723"/>
    </source>
</evidence>
<evidence type="ECO:0000259" key="19">
    <source>
        <dbReference type="Pfam" id="PF04560"/>
    </source>
</evidence>
<keyword evidence="9 17" id="KW-0548">Nucleotidyltransferase</keyword>
<feature type="domain" description="DNA-directed RNA polymerase I subunit RPA2" evidence="23">
    <location>
        <begin position="563"/>
        <end position="623"/>
    </location>
</feature>
<dbReference type="FunFam" id="3.90.1110.10:FF:000008">
    <property type="entry name" value="DNA-directed RNA polymerase subunit beta"/>
    <property type="match status" value="1"/>
</dbReference>
<dbReference type="InterPro" id="IPR007644">
    <property type="entry name" value="RNA_pol_bsu_protrusion"/>
</dbReference>
<comment type="subcellular location">
    <subcellularLocation>
        <location evidence="1">Chromosome</location>
    </subcellularLocation>
    <subcellularLocation>
        <location evidence="2">Nucleus</location>
        <location evidence="2">Nucleolus</location>
    </subcellularLocation>
</comment>
<dbReference type="GO" id="GO:0003899">
    <property type="term" value="F:DNA-directed RNA polymerase activity"/>
    <property type="evidence" value="ECO:0007669"/>
    <property type="project" value="UniProtKB-EC"/>
</dbReference>
<evidence type="ECO:0000259" key="20">
    <source>
        <dbReference type="Pfam" id="PF04561"/>
    </source>
</evidence>
<keyword evidence="12" id="KW-0862">Zinc</keyword>
<comment type="function">
    <text evidence="17">DNA-dependent RNA polymerase catalyzes the transcription of DNA into RNA using the four ribonucleoside triphosphates as substrates.</text>
</comment>
<evidence type="ECO:0000256" key="6">
    <source>
        <dbReference type="ARBA" id="ARBA00022478"/>
    </source>
</evidence>
<keyword evidence="25" id="KW-1185">Reference proteome</keyword>
<evidence type="ECO:0000256" key="1">
    <source>
        <dbReference type="ARBA" id="ARBA00004286"/>
    </source>
</evidence>
<dbReference type="Pfam" id="PF04563">
    <property type="entry name" value="RNA_pol_Rpb2_1"/>
    <property type="match status" value="1"/>
</dbReference>
<sequence>MDAFVEFPEKPSLKKTLSNDFGKLSSKQHKVIQDVSKAHVESFNYVLREGLSRAVADIPPCEFALPNGDRVKLEIRDPYIGSPMISKNTIGVVTPQVYPAECRNRGTTYRGKLDVTVVWSLNGVHQDTVKKTVGEVPIMVKSQVCNIAKMSPAELVKRGEEAGEFGGYFVVNGNEKIIRMLIMTRRNYPIAMVRPSWKNRGKMFSEYGVSLRSVKPDQTGTNMVLHYLTNGTVQVMFSYMKELFFMPVMMLLKALCDVSDHHIYSELIAGKEEDSFFKGCIINMLRQVQNEGLLTRDQVRAYIGEKFRICMRLPEWYSDEEVAAFLLRHCICVHTESNVDKFNLILLMIRKLFAVAKGECAIESADNPMNHEILLAGHLYLMVLKEKLSGFLYSIRQNIEKKAKSTGSAFKLSMANFSRALATSWDLTSAMNYFLATGNVVTKTGLGLMQFTGTTVIAEKLNYWRYLSHFRCVHRGAFFAEMRTTTVRKLLPEAWGFLCPVHTPDGAPCGLLNHMTALAEVVNQQFPTSHLPSLLVGLGMAPLDGIRPNVAESYVVVLDGRVLGYVEDSSVENLVTSLRTMKACGLEKASVPQTLEVGFVPKTRQASQYPGVFLFTSVARMMRPVLNMQTNTIEWIGTFEQVHLSICVVPDEAYEGITTHQELRQTSMLSLLANMIPYSDFNQSPRNMYQCQMGKQTMGTPCQALRYRSDNKLYRIQTPQTPLVRPTAYDHYDMDEYPTGTNAIVAVISYTGYDMEDAMVLNKSSVERGFKHGSIYKSEVVNLRVLAGDVGRQVSLVFGRKMTDRHLEGHIDLDGLPYIGTKVEHNQPVCSFINIVTGETKVHKYKNMEAGYIHEVKLLGNDTGTDVLQAVCITYWIQRNPMIGDKFASRHGQKGVCSLLLPVENMPFTESGMTPDIIFNPHGFPSRMTIGMMIESMAGKSSMLHGVAHDATPFKFSEDQPASEYFGELLQKAGYNYYGTERMYSGVDGRELEADIFFGVVYYQRLRHMVADKYQVRTTGPVDTLTHQPVKGRKRAGGIRFGEMERDSLLAHGASFLLQDRLFNCSDKSLAYVCSKCQSMLSPVVDKAESDVVRKWKCPTCQTSDFIEIISIPYVFRYLVAELAAMNIGVKLQVK</sequence>
<comment type="subunit">
    <text evidence="4">Component of the RNA polymerase I (Pol I) complex consisting of at least 13 subunits.</text>
</comment>
<evidence type="ECO:0000256" key="13">
    <source>
        <dbReference type="ARBA" id="ARBA00023163"/>
    </source>
</evidence>
<protein>
    <recommendedName>
        <fullName evidence="17">DNA-directed RNA polymerase subunit beta</fullName>
        <ecNumber evidence="17">2.7.7.6</ecNumber>
    </recommendedName>
</protein>
<dbReference type="FunFam" id="2.40.270.10:FF:000011">
    <property type="entry name" value="DNA-directed RNA polymerase subunit beta"/>
    <property type="match status" value="1"/>
</dbReference>
<reference evidence="24" key="2">
    <citation type="submission" date="2021-09" db="EMBL/GenBank/DDBJ databases">
        <authorList>
            <person name="Jia N."/>
            <person name="Wang J."/>
            <person name="Shi W."/>
            <person name="Du L."/>
            <person name="Sun Y."/>
            <person name="Zhan W."/>
            <person name="Jiang J."/>
            <person name="Wang Q."/>
            <person name="Zhang B."/>
            <person name="Ji P."/>
            <person name="Sakyi L.B."/>
            <person name="Cui X."/>
            <person name="Yuan T."/>
            <person name="Jiang B."/>
            <person name="Yang W."/>
            <person name="Lam T.T.-Y."/>
            <person name="Chang Q."/>
            <person name="Ding S."/>
            <person name="Wang X."/>
            <person name="Zhu J."/>
            <person name="Ruan X."/>
            <person name="Zhao L."/>
            <person name="Wei J."/>
            <person name="Que T."/>
            <person name="Du C."/>
            <person name="Cheng J."/>
            <person name="Dai P."/>
            <person name="Han X."/>
            <person name="Huang E."/>
            <person name="Gao Y."/>
            <person name="Liu J."/>
            <person name="Shao H."/>
            <person name="Ye R."/>
            <person name="Li L."/>
            <person name="Wei W."/>
            <person name="Wang X."/>
            <person name="Wang C."/>
            <person name="Huo Q."/>
            <person name="Li W."/>
            <person name="Guo W."/>
            <person name="Chen H."/>
            <person name="Chen S."/>
            <person name="Zhou L."/>
            <person name="Zhou L."/>
            <person name="Ni X."/>
            <person name="Tian J."/>
            <person name="Zhou Y."/>
            <person name="Sheng Y."/>
            <person name="Liu T."/>
            <person name="Pan Y."/>
            <person name="Xia L."/>
            <person name="Li J."/>
            <person name="Zhao F."/>
            <person name="Cao W."/>
        </authorList>
    </citation>
    <scope>NUCLEOTIDE SEQUENCE</scope>
    <source>
        <strain evidence="24">Rsan-2018</strain>
        <tissue evidence="24">Larvae</tissue>
    </source>
</reference>
<dbReference type="FunFam" id="3.90.1800.10:FF:000004">
    <property type="entry name" value="DNA-directed RNA polymerase subunit beta"/>
    <property type="match status" value="1"/>
</dbReference>
<proteinExistence type="inferred from homology"/>
<dbReference type="Pfam" id="PF04561">
    <property type="entry name" value="RNA_pol_Rpb2_2"/>
    <property type="match status" value="1"/>
</dbReference>
<dbReference type="Gene3D" id="3.90.1100.10">
    <property type="match status" value="1"/>
</dbReference>
<keyword evidence="13 17" id="KW-0804">Transcription</keyword>
<dbReference type="GO" id="GO:0006351">
    <property type="term" value="P:DNA-templated transcription"/>
    <property type="evidence" value="ECO:0007669"/>
    <property type="project" value="InterPro"/>
</dbReference>
<dbReference type="InterPro" id="IPR037033">
    <property type="entry name" value="DNA-dir_RNAP_su2_hyb_sf"/>
</dbReference>
<evidence type="ECO:0000256" key="16">
    <source>
        <dbReference type="RuleBase" id="RU000434"/>
    </source>
</evidence>
<evidence type="ECO:0000259" key="22">
    <source>
        <dbReference type="Pfam" id="PF04565"/>
    </source>
</evidence>
<evidence type="ECO:0000259" key="23">
    <source>
        <dbReference type="Pfam" id="PF06883"/>
    </source>
</evidence>
<dbReference type="Gene3D" id="2.40.270.10">
    <property type="entry name" value="DNA-directed RNA polymerase, subunit 2, domain 6"/>
    <property type="match status" value="1"/>
</dbReference>
<dbReference type="GO" id="GO:0008270">
    <property type="term" value="F:zinc ion binding"/>
    <property type="evidence" value="ECO:0007669"/>
    <property type="project" value="UniProtKB-KW"/>
</dbReference>
<dbReference type="Proteomes" id="UP000821837">
    <property type="component" value="Chromosome 3"/>
</dbReference>
<dbReference type="CDD" id="cd00653">
    <property type="entry name" value="RNA_pol_B_RPB2"/>
    <property type="match status" value="1"/>
</dbReference>
<dbReference type="Pfam" id="PF04560">
    <property type="entry name" value="RNA_pol_Rpb2_7"/>
    <property type="match status" value="1"/>
</dbReference>
<dbReference type="GO" id="GO:0000428">
    <property type="term" value="C:DNA-directed RNA polymerase complex"/>
    <property type="evidence" value="ECO:0007669"/>
    <property type="project" value="UniProtKB-KW"/>
</dbReference>
<keyword evidence="14" id="KW-0539">Nucleus</keyword>
<dbReference type="Pfam" id="PF06883">
    <property type="entry name" value="RNA_pol_Rpa2_4"/>
    <property type="match status" value="1"/>
</dbReference>
<keyword evidence="8 17" id="KW-0808">Transferase</keyword>
<dbReference type="GO" id="GO:0005730">
    <property type="term" value="C:nucleolus"/>
    <property type="evidence" value="ECO:0007669"/>
    <property type="project" value="UniProtKB-SubCell"/>
</dbReference>
<dbReference type="FunFam" id="2.40.270.10:FF:000006">
    <property type="entry name" value="DNA-directed RNA polymerase subunit beta"/>
    <property type="match status" value="1"/>
</dbReference>
<evidence type="ECO:0000259" key="18">
    <source>
        <dbReference type="Pfam" id="PF00562"/>
    </source>
</evidence>
<feature type="domain" description="RNA polymerase Rpb2" evidence="19">
    <location>
        <begin position="1037"/>
        <end position="1133"/>
    </location>
</feature>
<dbReference type="InterPro" id="IPR007641">
    <property type="entry name" value="RNA_pol_Rpb2_7"/>
</dbReference>
<evidence type="ECO:0000313" key="25">
    <source>
        <dbReference type="Proteomes" id="UP000821837"/>
    </source>
</evidence>
<comment type="catalytic activity">
    <reaction evidence="15">
        <text>RNA(n) + a ribonucleoside 5'-triphosphate = RNA(n+1) + diphosphate</text>
        <dbReference type="Rhea" id="RHEA:21248"/>
        <dbReference type="Rhea" id="RHEA-COMP:14527"/>
        <dbReference type="Rhea" id="RHEA-COMP:17342"/>
        <dbReference type="ChEBI" id="CHEBI:33019"/>
        <dbReference type="ChEBI" id="CHEBI:61557"/>
        <dbReference type="ChEBI" id="CHEBI:140395"/>
        <dbReference type="EC" id="2.7.7.6"/>
    </reaction>
    <physiologicalReaction direction="left-to-right" evidence="15">
        <dbReference type="Rhea" id="RHEA:21249"/>
    </physiologicalReaction>
</comment>
<dbReference type="Gene3D" id="3.90.1070.20">
    <property type="match status" value="1"/>
</dbReference>
<evidence type="ECO:0000256" key="15">
    <source>
        <dbReference type="ARBA" id="ARBA00047768"/>
    </source>
</evidence>
<gene>
    <name evidence="24" type="ORF">HPB52_011301</name>
</gene>
<keyword evidence="5" id="KW-0158">Chromosome</keyword>
<evidence type="ECO:0000256" key="14">
    <source>
        <dbReference type="ARBA" id="ARBA00023242"/>
    </source>
</evidence>
<name>A0A9D4PZM6_RHISA</name>
<dbReference type="GO" id="GO:0032549">
    <property type="term" value="F:ribonucleoside binding"/>
    <property type="evidence" value="ECO:0007669"/>
    <property type="project" value="InterPro"/>
</dbReference>
<keyword evidence="6 17" id="KW-0240">DNA-directed RNA polymerase</keyword>
<evidence type="ECO:0000313" key="24">
    <source>
        <dbReference type="EMBL" id="KAH7961689.1"/>
    </source>
</evidence>
<dbReference type="InterPro" id="IPR007642">
    <property type="entry name" value="RNA_pol_Rpb2_2"/>
</dbReference>
<evidence type="ECO:0000259" key="21">
    <source>
        <dbReference type="Pfam" id="PF04563"/>
    </source>
</evidence>
<dbReference type="FunFam" id="3.90.1100.10:FF:000016">
    <property type="entry name" value="DNA-directed RNA polymerase subunit beta"/>
    <property type="match status" value="1"/>
</dbReference>
<keyword evidence="7" id="KW-0597">Phosphoprotein</keyword>
<keyword evidence="10" id="KW-0479">Metal-binding</keyword>
<dbReference type="InterPro" id="IPR037034">
    <property type="entry name" value="RNA_pol_Rpb2_2_sf"/>
</dbReference>
<evidence type="ECO:0000256" key="2">
    <source>
        <dbReference type="ARBA" id="ARBA00004604"/>
    </source>
</evidence>
<feature type="domain" description="RNA polymerase Rpb2" evidence="22">
    <location>
        <begin position="457"/>
        <end position="521"/>
    </location>
</feature>
<evidence type="ECO:0000256" key="7">
    <source>
        <dbReference type="ARBA" id="ARBA00022553"/>
    </source>
</evidence>
<dbReference type="Gene3D" id="3.90.1800.10">
    <property type="entry name" value="RNA polymerase alpha subunit dimerisation domain"/>
    <property type="match status" value="1"/>
</dbReference>
<evidence type="ECO:0000256" key="5">
    <source>
        <dbReference type="ARBA" id="ARBA00022454"/>
    </source>
</evidence>
<dbReference type="AlphaFoldDB" id="A0A9D4PZM6"/>
<comment type="caution">
    <text evidence="24">The sequence shown here is derived from an EMBL/GenBank/DDBJ whole genome shotgun (WGS) entry which is preliminary data.</text>
</comment>
<dbReference type="EC" id="2.7.7.6" evidence="17"/>
<evidence type="ECO:0000256" key="12">
    <source>
        <dbReference type="ARBA" id="ARBA00022833"/>
    </source>
</evidence>
<reference evidence="24" key="1">
    <citation type="journal article" date="2020" name="Cell">
        <title>Large-Scale Comparative Analyses of Tick Genomes Elucidate Their Genetic Diversity and Vector Capacities.</title>
        <authorList>
            <consortium name="Tick Genome and Microbiome Consortium (TIGMIC)"/>
            <person name="Jia N."/>
            <person name="Wang J."/>
            <person name="Shi W."/>
            <person name="Du L."/>
            <person name="Sun Y."/>
            <person name="Zhan W."/>
            <person name="Jiang J.F."/>
            <person name="Wang Q."/>
            <person name="Zhang B."/>
            <person name="Ji P."/>
            <person name="Bell-Sakyi L."/>
            <person name="Cui X.M."/>
            <person name="Yuan T.T."/>
            <person name="Jiang B.G."/>
            <person name="Yang W.F."/>
            <person name="Lam T.T."/>
            <person name="Chang Q.C."/>
            <person name="Ding S.J."/>
            <person name="Wang X.J."/>
            <person name="Zhu J.G."/>
            <person name="Ruan X.D."/>
            <person name="Zhao L."/>
            <person name="Wei J.T."/>
            <person name="Ye R.Z."/>
            <person name="Que T.C."/>
            <person name="Du C.H."/>
            <person name="Zhou Y.H."/>
            <person name="Cheng J.X."/>
            <person name="Dai P.F."/>
            <person name="Guo W.B."/>
            <person name="Han X.H."/>
            <person name="Huang E.J."/>
            <person name="Li L.F."/>
            <person name="Wei W."/>
            <person name="Gao Y.C."/>
            <person name="Liu J.Z."/>
            <person name="Shao H.Z."/>
            <person name="Wang X."/>
            <person name="Wang C.C."/>
            <person name="Yang T.C."/>
            <person name="Huo Q.B."/>
            <person name="Li W."/>
            <person name="Chen H.Y."/>
            <person name="Chen S.E."/>
            <person name="Zhou L.G."/>
            <person name="Ni X.B."/>
            <person name="Tian J.H."/>
            <person name="Sheng Y."/>
            <person name="Liu T."/>
            <person name="Pan Y.S."/>
            <person name="Xia L.Y."/>
            <person name="Li J."/>
            <person name="Zhao F."/>
            <person name="Cao W.C."/>
        </authorList>
    </citation>
    <scope>NUCLEOTIDE SEQUENCE</scope>
    <source>
        <strain evidence="24">Rsan-2018</strain>
    </source>
</reference>
<evidence type="ECO:0000256" key="4">
    <source>
        <dbReference type="ARBA" id="ARBA00011251"/>
    </source>
</evidence>
<dbReference type="PANTHER" id="PTHR20856">
    <property type="entry name" value="DNA-DIRECTED RNA POLYMERASE I SUBUNIT 2"/>
    <property type="match status" value="1"/>
</dbReference>
<comment type="similarity">
    <text evidence="3 16">Belongs to the RNA polymerase beta chain family.</text>
</comment>
<evidence type="ECO:0000256" key="17">
    <source>
        <dbReference type="RuleBase" id="RU363031"/>
    </source>
</evidence>
<dbReference type="InterPro" id="IPR007120">
    <property type="entry name" value="DNA-dir_RNAP_su2_dom"/>
</dbReference>
<evidence type="ECO:0000256" key="8">
    <source>
        <dbReference type="ARBA" id="ARBA00022679"/>
    </source>
</evidence>
<dbReference type="EMBL" id="JABSTV010001249">
    <property type="protein sequence ID" value="KAH7961689.1"/>
    <property type="molecule type" value="Genomic_DNA"/>
</dbReference>
<dbReference type="InterPro" id="IPR007121">
    <property type="entry name" value="RNA_pol_bsu_CS"/>
</dbReference>
<keyword evidence="11" id="KW-0863">Zinc-finger</keyword>
<dbReference type="Pfam" id="PF00562">
    <property type="entry name" value="RNA_pol_Rpb2_6"/>
    <property type="match status" value="1"/>
</dbReference>
<accession>A0A9D4PZM6</accession>
<dbReference type="InterPro" id="IPR009674">
    <property type="entry name" value="Rpa2_dom_4"/>
</dbReference>
<feature type="domain" description="RNA polymerase beta subunit protrusion" evidence="21">
    <location>
        <begin position="37"/>
        <end position="407"/>
    </location>
</feature>
<dbReference type="VEuPathDB" id="VectorBase:RSAN_032898"/>
<dbReference type="InterPro" id="IPR014724">
    <property type="entry name" value="RNA_pol_RPB2_OB-fold"/>
</dbReference>
<dbReference type="GO" id="GO:0005694">
    <property type="term" value="C:chromosome"/>
    <property type="evidence" value="ECO:0007669"/>
    <property type="project" value="UniProtKB-SubCell"/>
</dbReference>
<dbReference type="PROSITE" id="PS01166">
    <property type="entry name" value="RNA_POL_BETA"/>
    <property type="match status" value="1"/>
</dbReference>
<dbReference type="FunFam" id="3.90.1100.10:FF:000008">
    <property type="entry name" value="DNA-directed RNA polymerase subunit beta"/>
    <property type="match status" value="1"/>
</dbReference>